<dbReference type="InterPro" id="IPR017972">
    <property type="entry name" value="Cyt_P450_CS"/>
</dbReference>
<protein>
    <submittedName>
        <fullName evidence="4">Cytochrome P450</fullName>
    </submittedName>
</protein>
<keyword evidence="3" id="KW-0503">Monooxygenase</keyword>
<keyword evidence="3" id="KW-0560">Oxidoreductase</keyword>
<reference evidence="5" key="1">
    <citation type="journal article" date="2019" name="Int. J. Syst. Evol. Microbiol.">
        <title>The Global Catalogue of Microorganisms (GCM) 10K type strain sequencing project: providing services to taxonomists for standard genome sequencing and annotation.</title>
        <authorList>
            <consortium name="The Broad Institute Genomics Platform"/>
            <consortium name="The Broad Institute Genome Sequencing Center for Infectious Disease"/>
            <person name="Wu L."/>
            <person name="Ma J."/>
        </authorList>
    </citation>
    <scope>NUCLEOTIDE SEQUENCE [LARGE SCALE GENOMIC DNA]</scope>
    <source>
        <strain evidence="5">JCM 3296</strain>
    </source>
</reference>
<dbReference type="InterPro" id="IPR036396">
    <property type="entry name" value="Cyt_P450_sf"/>
</dbReference>
<dbReference type="Proteomes" id="UP000649573">
    <property type="component" value="Unassembled WGS sequence"/>
</dbReference>
<dbReference type="InterPro" id="IPR001128">
    <property type="entry name" value="Cyt_P450"/>
</dbReference>
<dbReference type="PROSITE" id="PS00086">
    <property type="entry name" value="CYTOCHROME_P450"/>
    <property type="match status" value="1"/>
</dbReference>
<keyword evidence="5" id="KW-1185">Reference proteome</keyword>
<comment type="cofactor">
    <cofactor evidence="1">
        <name>heme</name>
        <dbReference type="ChEBI" id="CHEBI:30413"/>
    </cofactor>
</comment>
<keyword evidence="3" id="KW-0408">Iron</keyword>
<dbReference type="SUPFAM" id="SSF48264">
    <property type="entry name" value="Cytochrome P450"/>
    <property type="match status" value="1"/>
</dbReference>
<dbReference type="PANTHER" id="PTHR24305">
    <property type="entry name" value="CYTOCHROME P450"/>
    <property type="match status" value="1"/>
</dbReference>
<sequence length="434" mass="47957">MNRAQHSLALRGLTFLDSLTAAQGDIVELSPPPKRRLLVGNPEAIGQIFRADQQMHLVGSDTLRPLVGDQSLLFANGTRHAAYRQAIGPELRGSALRRYRSTIADTTHAAIKTLPPGSVVELTEWTRKITLNVIGSIVLGPCGEDLLYRFSTWVDSAFGSVPRTLLYRYMRTPAGLPSPWRTFLRRREVIDRDVLYHARSAGHDGTATGAPCRTLASLLTSGQEPLGWLDDDELRDQLVSLLFAGHETTASATAWTLFWLERHPRILADVREELAATKSDGSNAKDVPLLDAVCRESLRLTPPATLAGNRVTMGDWKLLGQPIASGTRLTPSIYLAHKRPDIYPDPQRFDPGRFLGRRMPSQEYLPFGGGLRRCLGADFAMLELRMIVAAVLRSLDLRCVNPWRGVPQLRGPAMRPKPGLRMEVRACPGVARSV</sequence>
<dbReference type="Gene3D" id="1.10.630.10">
    <property type="entry name" value="Cytochrome P450"/>
    <property type="match status" value="1"/>
</dbReference>
<dbReference type="InterPro" id="IPR002401">
    <property type="entry name" value="Cyt_P450_E_grp-I"/>
</dbReference>
<name>A0ABQ2VK48_9PSEU</name>
<proteinExistence type="inferred from homology"/>
<evidence type="ECO:0000313" key="4">
    <source>
        <dbReference type="EMBL" id="GGU87825.1"/>
    </source>
</evidence>
<evidence type="ECO:0000313" key="5">
    <source>
        <dbReference type="Proteomes" id="UP000649573"/>
    </source>
</evidence>
<dbReference type="EMBL" id="BMRE01000120">
    <property type="protein sequence ID" value="GGU87825.1"/>
    <property type="molecule type" value="Genomic_DNA"/>
</dbReference>
<accession>A0ABQ2VK48</accession>
<comment type="caution">
    <text evidence="4">The sequence shown here is derived from an EMBL/GenBank/DDBJ whole genome shotgun (WGS) entry which is preliminary data.</text>
</comment>
<keyword evidence="3" id="KW-0349">Heme</keyword>
<dbReference type="PRINTS" id="PR00385">
    <property type="entry name" value="P450"/>
</dbReference>
<comment type="similarity">
    <text evidence="2 3">Belongs to the cytochrome P450 family.</text>
</comment>
<dbReference type="PANTHER" id="PTHR24305:SF166">
    <property type="entry name" value="CYTOCHROME P450 12A4, MITOCHONDRIAL-RELATED"/>
    <property type="match status" value="1"/>
</dbReference>
<dbReference type="InterPro" id="IPR050121">
    <property type="entry name" value="Cytochrome_P450_monoxygenase"/>
</dbReference>
<keyword evidence="3" id="KW-0479">Metal-binding</keyword>
<organism evidence="4 5">
    <name type="scientific">Lentzea flava</name>
    <dbReference type="NCBI Taxonomy" id="103732"/>
    <lineage>
        <taxon>Bacteria</taxon>
        <taxon>Bacillati</taxon>
        <taxon>Actinomycetota</taxon>
        <taxon>Actinomycetes</taxon>
        <taxon>Pseudonocardiales</taxon>
        <taxon>Pseudonocardiaceae</taxon>
        <taxon>Lentzea</taxon>
    </lineage>
</organism>
<dbReference type="Pfam" id="PF00067">
    <property type="entry name" value="p450"/>
    <property type="match status" value="1"/>
</dbReference>
<evidence type="ECO:0000256" key="1">
    <source>
        <dbReference type="ARBA" id="ARBA00001971"/>
    </source>
</evidence>
<dbReference type="PRINTS" id="PR00463">
    <property type="entry name" value="EP450I"/>
</dbReference>
<evidence type="ECO:0000256" key="2">
    <source>
        <dbReference type="ARBA" id="ARBA00010617"/>
    </source>
</evidence>
<gene>
    <name evidence="4" type="ORF">GCM10010178_91850</name>
</gene>
<evidence type="ECO:0000256" key="3">
    <source>
        <dbReference type="RuleBase" id="RU000461"/>
    </source>
</evidence>